<dbReference type="RefSeq" id="XP_001612465.1">
    <property type="nucleotide sequence ID" value="XM_001612415.1"/>
</dbReference>
<organism evidence="2 3">
    <name type="scientific">Plasmodium vivax (strain Salvador I)</name>
    <dbReference type="NCBI Taxonomy" id="126793"/>
    <lineage>
        <taxon>Eukaryota</taxon>
        <taxon>Sar</taxon>
        <taxon>Alveolata</taxon>
        <taxon>Apicomplexa</taxon>
        <taxon>Aconoidasida</taxon>
        <taxon>Haemosporida</taxon>
        <taxon>Plasmodiidae</taxon>
        <taxon>Plasmodium</taxon>
        <taxon>Plasmodium (Plasmodium)</taxon>
    </lineage>
</organism>
<evidence type="ECO:0000256" key="1">
    <source>
        <dbReference type="SAM" id="MobiDB-lite"/>
    </source>
</evidence>
<dbReference type="InterPro" id="IPR008780">
    <property type="entry name" value="Plasmodium_Vir"/>
</dbReference>
<protein>
    <submittedName>
        <fullName evidence="2">Variable surface protein Vir14, putative</fullName>
    </submittedName>
</protein>
<dbReference type="OMA" id="ICESITW"/>
<keyword evidence="3" id="KW-1185">Reference proteome</keyword>
<dbReference type="PhylomeDB" id="A5KD97"/>
<gene>
    <name evidence="2" type="ORF">PVX_026190</name>
</gene>
<comment type="caution">
    <text evidence="2">The sequence shown here is derived from an EMBL/GenBank/DDBJ whole genome shotgun (WGS) entry which is preliminary data.</text>
</comment>
<dbReference type="VEuPathDB" id="PlasmoDB:PVX_026190"/>
<sequence length="353" mass="40946">MITDLFINICIYRSAQLIELPSEKFYNGMNIEDKNLSDKSNICESITWHKKEDSLIRICKKYITYLETSKVLNFVRPDYDVCILLNYWLYEKLSEIFGFQDSLYDISLAFGSLQHIWNQLYHYPRTRVNYNNCKPEYETDNHEDWINRKKLYDYYVDYNYLISMAKNYPKGCIYYKKIKEKHTVFDYFDRHCVSNAYKCPQFYYDFKSYDPENVISTLPCHDQVELTKSASPGPEEATKESSSHHPAGPEAQNAVSGDHPGETDPNVSLHSTQSTPKSSDIGTKVSHSVLGAAPVLLTATMLYRYTPLGPWIRRFGGGRTNSMNTMDTLSPYTEETGNMFPEDTANYISYHPI</sequence>
<dbReference type="InParanoid" id="A5KD97"/>
<accession>A5KD97</accession>
<evidence type="ECO:0000313" key="3">
    <source>
        <dbReference type="Proteomes" id="UP000008333"/>
    </source>
</evidence>
<feature type="compositionally biased region" description="Polar residues" evidence="1">
    <location>
        <begin position="265"/>
        <end position="281"/>
    </location>
</feature>
<proteinExistence type="predicted"/>
<dbReference type="Pfam" id="PF05795">
    <property type="entry name" value="Plasmodium_Vir"/>
    <property type="match status" value="1"/>
</dbReference>
<dbReference type="KEGG" id="pvx:PVX_026190"/>
<name>A5KD97_PLAVS</name>
<dbReference type="EMBL" id="AAKM01000288">
    <property type="protein sequence ID" value="EDL42672.1"/>
    <property type="molecule type" value="Genomic_DNA"/>
</dbReference>
<reference evidence="2 3" key="1">
    <citation type="journal article" date="2008" name="Nature">
        <title>Comparative genomics of the neglected human malaria parasite Plasmodium vivax.</title>
        <authorList>
            <person name="Carlton J.M."/>
            <person name="Adams J.H."/>
            <person name="Silva J.C."/>
            <person name="Bidwell S.L."/>
            <person name="Lorenzi H."/>
            <person name="Caler E."/>
            <person name="Crabtree J."/>
            <person name="Angiuoli S.V."/>
            <person name="Merino E.F."/>
            <person name="Amedeo P."/>
            <person name="Cheng Q."/>
            <person name="Coulson R.M."/>
            <person name="Crabb B.S."/>
            <person name="Del Portillo H.A."/>
            <person name="Essien K."/>
            <person name="Feldblyum T.V."/>
            <person name="Fernandez-Becerra C."/>
            <person name="Gilson P.R."/>
            <person name="Gueye A.H."/>
            <person name="Guo X."/>
            <person name="Kang'a S."/>
            <person name="Kooij T.W."/>
            <person name="Korsinczky M."/>
            <person name="Meyer E.V."/>
            <person name="Nene V."/>
            <person name="Paulsen I."/>
            <person name="White O."/>
            <person name="Ralph S.A."/>
            <person name="Ren Q."/>
            <person name="Sargeant T.J."/>
            <person name="Salzberg S.L."/>
            <person name="Stoeckert C.J."/>
            <person name="Sullivan S.A."/>
            <person name="Yamamoto M.M."/>
            <person name="Hoffman S.L."/>
            <person name="Wortman J.R."/>
            <person name="Gardner M.J."/>
            <person name="Galinski M.R."/>
            <person name="Barnwell J.W."/>
            <person name="Fraser-Liggett C.M."/>
        </authorList>
    </citation>
    <scope>NUCLEOTIDE SEQUENCE [LARGE SCALE GENOMIC DNA]</scope>
    <source>
        <strain evidence="2 3">Salvador I</strain>
    </source>
</reference>
<evidence type="ECO:0000313" key="2">
    <source>
        <dbReference type="EMBL" id="EDL42672.1"/>
    </source>
</evidence>
<dbReference type="AlphaFoldDB" id="A5KD97"/>
<dbReference type="Proteomes" id="UP000008333">
    <property type="component" value="Unassembled WGS sequence"/>
</dbReference>
<dbReference type="GeneID" id="5471691"/>
<feature type="region of interest" description="Disordered" evidence="1">
    <location>
        <begin position="226"/>
        <end position="283"/>
    </location>
</feature>